<dbReference type="Proteomes" id="UP000501690">
    <property type="component" value="Linkage Group LG4"/>
</dbReference>
<protein>
    <submittedName>
        <fullName evidence="2">Uncharacterized protein</fullName>
    </submittedName>
</protein>
<dbReference type="EMBL" id="CP039348">
    <property type="protein sequence ID" value="QCD89812.1"/>
    <property type="molecule type" value="Genomic_DNA"/>
</dbReference>
<organism evidence="2 3">
    <name type="scientific">Vigna unguiculata</name>
    <name type="common">Cowpea</name>
    <dbReference type="NCBI Taxonomy" id="3917"/>
    <lineage>
        <taxon>Eukaryota</taxon>
        <taxon>Viridiplantae</taxon>
        <taxon>Streptophyta</taxon>
        <taxon>Embryophyta</taxon>
        <taxon>Tracheophyta</taxon>
        <taxon>Spermatophyta</taxon>
        <taxon>Magnoliopsida</taxon>
        <taxon>eudicotyledons</taxon>
        <taxon>Gunneridae</taxon>
        <taxon>Pentapetalae</taxon>
        <taxon>rosids</taxon>
        <taxon>fabids</taxon>
        <taxon>Fabales</taxon>
        <taxon>Fabaceae</taxon>
        <taxon>Papilionoideae</taxon>
        <taxon>50 kb inversion clade</taxon>
        <taxon>NPAAA clade</taxon>
        <taxon>indigoferoid/millettioid clade</taxon>
        <taxon>Phaseoleae</taxon>
        <taxon>Vigna</taxon>
    </lineage>
</organism>
<accession>A0A4D6LLZ4</accession>
<evidence type="ECO:0000313" key="2">
    <source>
        <dbReference type="EMBL" id="QCD89812.1"/>
    </source>
</evidence>
<reference evidence="2 3" key="1">
    <citation type="submission" date="2019-04" db="EMBL/GenBank/DDBJ databases">
        <title>An improved genome assembly and genetic linkage map for asparagus bean, Vigna unguiculata ssp. sesquipedialis.</title>
        <authorList>
            <person name="Xia Q."/>
            <person name="Zhang R."/>
            <person name="Dong Y."/>
        </authorList>
    </citation>
    <scope>NUCLEOTIDE SEQUENCE [LARGE SCALE GENOMIC DNA]</scope>
    <source>
        <tissue evidence="2">Leaf</tissue>
    </source>
</reference>
<feature type="compositionally biased region" description="Basic and acidic residues" evidence="1">
    <location>
        <begin position="61"/>
        <end position="72"/>
    </location>
</feature>
<feature type="region of interest" description="Disordered" evidence="1">
    <location>
        <begin position="1"/>
        <end position="158"/>
    </location>
</feature>
<sequence length="158" mass="17482">MCNVSDELKNSNLSPPKLAPESPSFEPLEDVVDIPQNWSNRRWHANTSKRQSNNTATTTKPEAKSDENDQRIHSYLKNISQNPSPTTKPPKGPRPSHQKSPRKANSDTSRLPNSHVFSPHLTPDQTSDQTVPPPGTSSKIPAQLSQQHGHCLHVTSCL</sequence>
<gene>
    <name evidence="2" type="ORF">DEO72_LG4g762</name>
</gene>
<feature type="compositionally biased region" description="Polar residues" evidence="1">
    <location>
        <begin position="106"/>
        <end position="116"/>
    </location>
</feature>
<proteinExistence type="predicted"/>
<evidence type="ECO:0000256" key="1">
    <source>
        <dbReference type="SAM" id="MobiDB-lite"/>
    </source>
</evidence>
<keyword evidence="3" id="KW-1185">Reference proteome</keyword>
<feature type="compositionally biased region" description="Polar residues" evidence="1">
    <location>
        <begin position="36"/>
        <end position="60"/>
    </location>
</feature>
<name>A0A4D6LLZ4_VIGUN</name>
<feature type="compositionally biased region" description="Polar residues" evidence="1">
    <location>
        <begin position="123"/>
        <end position="148"/>
    </location>
</feature>
<evidence type="ECO:0000313" key="3">
    <source>
        <dbReference type="Proteomes" id="UP000501690"/>
    </source>
</evidence>
<dbReference type="AlphaFoldDB" id="A0A4D6LLZ4"/>